<dbReference type="CTD" id="42475"/>
<dbReference type="AlphaFoldDB" id="A0A6A0GRS6"/>
<dbReference type="Proteomes" id="UP000711488">
    <property type="component" value="Unassembled WGS sequence"/>
</dbReference>
<dbReference type="PANTHER" id="PTHR14499:SF136">
    <property type="entry name" value="GH08630P"/>
    <property type="match status" value="1"/>
</dbReference>
<keyword evidence="5" id="KW-0472">Membrane</keyword>
<evidence type="ECO:0000256" key="4">
    <source>
        <dbReference type="ARBA" id="ARBA00022553"/>
    </source>
</evidence>
<dbReference type="Pfam" id="PF02214">
    <property type="entry name" value="BTB_2"/>
    <property type="match status" value="1"/>
</dbReference>
<dbReference type="EMBL" id="JQDR03015946">
    <property type="protein sequence ID" value="KAA0185910.1"/>
    <property type="molecule type" value="Genomic_DNA"/>
</dbReference>
<evidence type="ECO:0000313" key="12">
    <source>
        <dbReference type="RefSeq" id="XP_018020800.2"/>
    </source>
</evidence>
<evidence type="ECO:0000256" key="7">
    <source>
        <dbReference type="SAM" id="MobiDB-lite"/>
    </source>
</evidence>
<accession>A0A8B7P4B9</accession>
<evidence type="ECO:0000313" key="11">
    <source>
        <dbReference type="Proteomes" id="UP000694843"/>
    </source>
</evidence>
<feature type="domain" description="KCTD8/12/16 H1" evidence="9">
    <location>
        <begin position="148"/>
        <end position="268"/>
    </location>
</feature>
<dbReference type="OrthoDB" id="2414723at2759"/>
<dbReference type="KEGG" id="hazt:108677153"/>
<dbReference type="SUPFAM" id="SSF54695">
    <property type="entry name" value="POZ domain"/>
    <property type="match status" value="1"/>
</dbReference>
<comment type="subcellular location">
    <subcellularLocation>
        <location evidence="1">Cell membrane</location>
    </subcellularLocation>
    <subcellularLocation>
        <location evidence="2">Cell projection</location>
        <location evidence="2">Neuron projection</location>
    </subcellularLocation>
</comment>
<dbReference type="InterPro" id="IPR003131">
    <property type="entry name" value="T1-type_BTB"/>
</dbReference>
<dbReference type="GeneID" id="108677153"/>
<evidence type="ECO:0000259" key="9">
    <source>
        <dbReference type="Pfam" id="PF23110"/>
    </source>
</evidence>
<protein>
    <submittedName>
        <fullName evidence="12">BTB/POZ domain-containing protein KCTD12</fullName>
    </submittedName>
</protein>
<keyword evidence="11" id="KW-1185">Reference proteome</keyword>
<evidence type="ECO:0000313" key="10">
    <source>
        <dbReference type="EMBL" id="KAA0185910.1"/>
    </source>
</evidence>
<name>A0A6A0GRS6_HYAAZ</name>
<keyword evidence="6" id="KW-0966">Cell projection</keyword>
<dbReference type="PANTHER" id="PTHR14499">
    <property type="entry name" value="POTASSIUM CHANNEL TETRAMERIZATION DOMAIN-CONTAINING"/>
    <property type="match status" value="1"/>
</dbReference>
<keyword evidence="4" id="KW-0597">Phosphoprotein</keyword>
<reference evidence="10" key="3">
    <citation type="submission" date="2019-06" db="EMBL/GenBank/DDBJ databases">
        <authorList>
            <person name="Poynton C."/>
            <person name="Hasenbein S."/>
            <person name="Benoit J.B."/>
            <person name="Sepulveda M.S."/>
            <person name="Poelchau M.F."/>
            <person name="Murali S.C."/>
            <person name="Chen S."/>
            <person name="Glastad K.M."/>
            <person name="Werren J.H."/>
            <person name="Vineis J.H."/>
            <person name="Bowen J.L."/>
            <person name="Friedrich M."/>
            <person name="Jones J."/>
            <person name="Robertson H.M."/>
            <person name="Feyereisen R."/>
            <person name="Mechler-Hickson A."/>
            <person name="Mathers N."/>
            <person name="Lee C.E."/>
            <person name="Colbourne J.K."/>
            <person name="Biales A."/>
            <person name="Johnston J.S."/>
            <person name="Wellborn G.A."/>
            <person name="Rosendale A.J."/>
            <person name="Cridge A.G."/>
            <person name="Munoz-Torres M.C."/>
            <person name="Bain P.A."/>
            <person name="Manny A.R."/>
            <person name="Major K.M."/>
            <person name="Lambert F.N."/>
            <person name="Vulpe C.D."/>
            <person name="Tuck P."/>
            <person name="Blalock B.J."/>
            <person name="Lin Y.-Y."/>
            <person name="Smith M.E."/>
            <person name="Ochoa-Acuna H."/>
            <person name="Chen M.-J.M."/>
            <person name="Childers C.P."/>
            <person name="Qu J."/>
            <person name="Dugan S."/>
            <person name="Lee S.L."/>
            <person name="Chao H."/>
            <person name="Dinh H."/>
            <person name="Han Y."/>
            <person name="Doddapaneni H."/>
            <person name="Worley K.C."/>
            <person name="Muzny D.M."/>
            <person name="Gibbs R.A."/>
            <person name="Richards S."/>
        </authorList>
    </citation>
    <scope>NUCLEOTIDE SEQUENCE</scope>
    <source>
        <strain evidence="10">HAZT.00-mixed</strain>
        <tissue evidence="10">Whole organism</tissue>
    </source>
</reference>
<dbReference type="InterPro" id="IPR057093">
    <property type="entry name" value="H1_KCTD8_12_16"/>
</dbReference>
<dbReference type="Pfam" id="PF23110">
    <property type="entry name" value="H1_KCTD8_12_16"/>
    <property type="match status" value="1"/>
</dbReference>
<sequence>MATNGGPSAAPGGDNRSDEGGGSNNLITQMFPSIVELNVGGVFYTTSLSTLTRNPDCLLGKMFTGKSKNLVLRDSKGKFFIDRDGVLFRYILDFLRNQKLVLPENFSEKERLRNEAVFFEIIDMLDALDARKVVVPLDPSVGSDERSGCIVVGYRGSFAFGREGLADVKFRKLTRILVCGRVSLCREVFGDTLNESRDPDRGQVDRYSARFFLKHMFLEQAFDMLIQAGYRCCGSCGTGTSGAPSEKKPGVDNEEERWNHYNEFVWTRV</sequence>
<dbReference type="CDD" id="cd18367">
    <property type="entry name" value="BTB_POZ_KCTD8-like"/>
    <property type="match status" value="1"/>
</dbReference>
<feature type="region of interest" description="Disordered" evidence="7">
    <location>
        <begin position="1"/>
        <end position="22"/>
    </location>
</feature>
<dbReference type="Gene3D" id="3.30.710.10">
    <property type="entry name" value="Potassium Channel Kv1.1, Chain A"/>
    <property type="match status" value="1"/>
</dbReference>
<dbReference type="GO" id="GO:0043005">
    <property type="term" value="C:neuron projection"/>
    <property type="evidence" value="ECO:0007669"/>
    <property type="project" value="UniProtKB-SubCell"/>
</dbReference>
<reference evidence="10" key="2">
    <citation type="journal article" date="2018" name="Environ. Sci. Technol.">
        <title>The Toxicogenome of Hyalella azteca: A Model for Sediment Ecotoxicology and Evolutionary Toxicology.</title>
        <authorList>
            <person name="Poynton H.C."/>
            <person name="Hasenbein S."/>
            <person name="Benoit J.B."/>
            <person name="Sepulveda M.S."/>
            <person name="Poelchau M.F."/>
            <person name="Hughes D.S.T."/>
            <person name="Murali S.C."/>
            <person name="Chen S."/>
            <person name="Glastad K.M."/>
            <person name="Goodisman M.A.D."/>
            <person name="Werren J.H."/>
            <person name="Vineis J.H."/>
            <person name="Bowen J.L."/>
            <person name="Friedrich M."/>
            <person name="Jones J."/>
            <person name="Robertson H.M."/>
            <person name="Feyereisen R."/>
            <person name="Mechler-Hickson A."/>
            <person name="Mathers N."/>
            <person name="Lee C.E."/>
            <person name="Colbourne J.K."/>
            <person name="Biales A."/>
            <person name="Johnston J.S."/>
            <person name="Wellborn G.A."/>
            <person name="Rosendale A.J."/>
            <person name="Cridge A.G."/>
            <person name="Munoz-Torres M.C."/>
            <person name="Bain P.A."/>
            <person name="Manny A.R."/>
            <person name="Major K.M."/>
            <person name="Lambert F.N."/>
            <person name="Vulpe C.D."/>
            <person name="Tuck P."/>
            <person name="Blalock B.J."/>
            <person name="Lin Y.Y."/>
            <person name="Smith M.E."/>
            <person name="Ochoa-Acuna H."/>
            <person name="Chen M.M."/>
            <person name="Childers C.P."/>
            <person name="Qu J."/>
            <person name="Dugan S."/>
            <person name="Lee S.L."/>
            <person name="Chao H."/>
            <person name="Dinh H."/>
            <person name="Han Y."/>
            <person name="Doddapaneni H."/>
            <person name="Worley K.C."/>
            <person name="Muzny D.M."/>
            <person name="Gibbs R.A."/>
            <person name="Richards S."/>
        </authorList>
    </citation>
    <scope>NUCLEOTIDE SEQUENCE</scope>
    <source>
        <strain evidence="10">HAZT.00-mixed</strain>
        <tissue evidence="10">Whole organism</tissue>
    </source>
</reference>
<reference evidence="10" key="1">
    <citation type="submission" date="2014-08" db="EMBL/GenBank/DDBJ databases">
        <authorList>
            <person name="Murali S."/>
            <person name="Richards S."/>
            <person name="Bandaranaike D."/>
            <person name="Bellair M."/>
            <person name="Blankenburg K."/>
            <person name="Chao H."/>
            <person name="Dinh H."/>
            <person name="Doddapaneni H."/>
            <person name="Dugan-Rocha S."/>
            <person name="Elkadiri S."/>
            <person name="Gnanaolivu R."/>
            <person name="Hughes D."/>
            <person name="Lee S."/>
            <person name="Li M."/>
            <person name="Ming W."/>
            <person name="Munidasa M."/>
            <person name="Muniz J."/>
            <person name="Nguyen L."/>
            <person name="Osuji N."/>
            <person name="Pu L.-L."/>
            <person name="Puazo M."/>
            <person name="Skinner E."/>
            <person name="Qu C."/>
            <person name="Quiroz J."/>
            <person name="Raj R."/>
            <person name="Weissenberger G."/>
            <person name="Xin Y."/>
            <person name="Zou X."/>
            <person name="Han Y."/>
            <person name="Worley K."/>
            <person name="Muzny D."/>
            <person name="Gibbs R."/>
        </authorList>
    </citation>
    <scope>NUCLEOTIDE SEQUENCE</scope>
    <source>
        <strain evidence="10">HAZT.00-mixed</strain>
        <tissue evidence="10">Whole organism</tissue>
    </source>
</reference>
<organism evidence="10">
    <name type="scientific">Hyalella azteca</name>
    <name type="common">Amphipod</name>
    <dbReference type="NCBI Taxonomy" id="294128"/>
    <lineage>
        <taxon>Eukaryota</taxon>
        <taxon>Metazoa</taxon>
        <taxon>Ecdysozoa</taxon>
        <taxon>Arthropoda</taxon>
        <taxon>Crustacea</taxon>
        <taxon>Multicrustacea</taxon>
        <taxon>Malacostraca</taxon>
        <taxon>Eumalacostraca</taxon>
        <taxon>Peracarida</taxon>
        <taxon>Amphipoda</taxon>
        <taxon>Senticaudata</taxon>
        <taxon>Talitrida</taxon>
        <taxon>Talitroidea</taxon>
        <taxon>Hyalellidae</taxon>
        <taxon>Hyalella</taxon>
    </lineage>
</organism>
<reference evidence="12" key="4">
    <citation type="submission" date="2025-04" db="UniProtKB">
        <authorList>
            <consortium name="RefSeq"/>
        </authorList>
    </citation>
    <scope>IDENTIFICATION</scope>
    <source>
        <tissue evidence="12">Whole organism</tissue>
    </source>
</reference>
<evidence type="ECO:0000256" key="5">
    <source>
        <dbReference type="ARBA" id="ARBA00023136"/>
    </source>
</evidence>
<gene>
    <name evidence="12" type="primary">LOC108677153</name>
    <name evidence="10" type="ORF">HAZT_HAZT007079</name>
</gene>
<keyword evidence="3" id="KW-1003">Cell membrane</keyword>
<evidence type="ECO:0000256" key="2">
    <source>
        <dbReference type="ARBA" id="ARBA00004487"/>
    </source>
</evidence>
<dbReference type="InterPro" id="IPR011333">
    <property type="entry name" value="SKP1/BTB/POZ_sf"/>
</dbReference>
<dbReference type="RefSeq" id="XP_018020800.2">
    <property type="nucleotide sequence ID" value="XM_018165311.2"/>
</dbReference>
<dbReference type="OMA" id="DPDHGMS"/>
<evidence type="ECO:0000256" key="1">
    <source>
        <dbReference type="ARBA" id="ARBA00004236"/>
    </source>
</evidence>
<feature type="domain" description="Potassium channel tetramerisation-type BTB" evidence="8">
    <location>
        <begin position="35"/>
        <end position="122"/>
    </location>
</feature>
<dbReference type="Proteomes" id="UP000694843">
    <property type="component" value="Unplaced"/>
</dbReference>
<dbReference type="CDD" id="cd22204">
    <property type="entry name" value="H1_KCTD12-like"/>
    <property type="match status" value="1"/>
</dbReference>
<accession>A0A6A0GRS6</accession>
<dbReference type="GO" id="GO:0051260">
    <property type="term" value="P:protein homooligomerization"/>
    <property type="evidence" value="ECO:0007669"/>
    <property type="project" value="InterPro"/>
</dbReference>
<proteinExistence type="predicted"/>
<dbReference type="GO" id="GO:0005886">
    <property type="term" value="C:plasma membrane"/>
    <property type="evidence" value="ECO:0007669"/>
    <property type="project" value="UniProtKB-SubCell"/>
</dbReference>
<evidence type="ECO:0000259" key="8">
    <source>
        <dbReference type="Pfam" id="PF02214"/>
    </source>
</evidence>
<evidence type="ECO:0000256" key="3">
    <source>
        <dbReference type="ARBA" id="ARBA00022475"/>
    </source>
</evidence>
<evidence type="ECO:0000256" key="6">
    <source>
        <dbReference type="ARBA" id="ARBA00023273"/>
    </source>
</evidence>